<dbReference type="Proteomes" id="UP000007289">
    <property type="component" value="Chromosome"/>
</dbReference>
<reference evidence="1" key="1">
    <citation type="journal article" date="2012" name="PLoS Genet.">
        <title>Comparative Genomics of Plant-Associated Pseudomonas spp.: Insights into Diversity and Inheritance of Traits Involved in Multitrophic Interactions.</title>
        <authorList>
            <person name="Loper J.E."/>
            <person name="Hassan K.A."/>
            <person name="Mavrodi D.V."/>
            <person name="Davis E.W.II."/>
            <person name="Lim C.K."/>
            <person name="Shaffer B.T."/>
            <person name="Elbourne L.D."/>
            <person name="Stockwell V.O."/>
            <person name="Hartney S.L."/>
            <person name="Breakwell K."/>
            <person name="Henkels M.D."/>
            <person name="Tetu S.G."/>
            <person name="Rangel L.I."/>
            <person name="Kidarsa T.A."/>
            <person name="Wilson N.L."/>
            <person name="van de Mortel J.E."/>
            <person name="Song C."/>
            <person name="Blumhagen R."/>
            <person name="Radune D."/>
            <person name="Hostetler J.B."/>
            <person name="Brinkac L.M."/>
            <person name="Durkin A.S."/>
            <person name="Kluepfel D.A."/>
            <person name="Wechter W.P."/>
            <person name="Anderson A.J."/>
            <person name="Kim Y.C."/>
            <person name="Pierson L.S.III."/>
            <person name="Pierson E.A."/>
            <person name="Lindow S.E."/>
            <person name="Kobayashi D.Y."/>
            <person name="Raaijmakers J.M."/>
            <person name="Weller D.M."/>
            <person name="Thomashow L.S."/>
            <person name="Allen A.E."/>
            <person name="Paulsen I.T."/>
        </authorList>
    </citation>
    <scope>NUCLEOTIDE SEQUENCE [LARGE SCALE GENOMIC DNA]</scope>
    <source>
        <strain evidence="1">Q2-87</strain>
    </source>
</reference>
<dbReference type="PATRIC" id="fig|1038922.3.peg.5276"/>
<protein>
    <recommendedName>
        <fullName evidence="2">TIGR02444 family protein</fullName>
    </recommendedName>
</protein>
<proteinExistence type="predicted"/>
<comment type="caution">
    <text evidence="1">The sequence shown here is derived from an EMBL/GenBank/DDBJ whole genome shotgun (WGS) entry which is preliminary data.</text>
</comment>
<organism evidence="1">
    <name type="scientific">Pseudomonas fluorescens (strain Q2-87)</name>
    <dbReference type="NCBI Taxonomy" id="1038922"/>
    <lineage>
        <taxon>Bacteria</taxon>
        <taxon>Pseudomonadati</taxon>
        <taxon>Pseudomonadota</taxon>
        <taxon>Gammaproteobacteria</taxon>
        <taxon>Pseudomonadales</taxon>
        <taxon>Pseudomonadaceae</taxon>
        <taxon>Pseudomonas</taxon>
    </lineage>
</organism>
<sequence length="155" mass="17410">MHPDLWSFSLDLYAKPGVEHACLALQDAGANVCLLLCGLWLERRGVACSEQRLQQLRQLAESWDADVVRPLRTLRIQWKTKACEDAVLYSLREQIKQLELDAERRLLERLETAAGDWPEVQQDGSAQWLQGLLAASADPANHDALHQLRVAVSGT</sequence>
<evidence type="ECO:0000313" key="1">
    <source>
        <dbReference type="EMBL" id="EJK99019.1"/>
    </source>
</evidence>
<dbReference type="InterPro" id="IPR012659">
    <property type="entry name" value="CHP02444"/>
</dbReference>
<dbReference type="EMBL" id="AGBM01000002">
    <property type="protein sequence ID" value="EJK99019.1"/>
    <property type="molecule type" value="Genomic_DNA"/>
</dbReference>
<evidence type="ECO:0008006" key="2">
    <source>
        <dbReference type="Google" id="ProtNLM"/>
    </source>
</evidence>
<dbReference type="HOGENOM" id="CLU_119976_1_0_6"/>
<gene>
    <name evidence="1" type="ORF">PflQ2_0238</name>
</gene>
<dbReference type="NCBIfam" id="TIGR02444">
    <property type="entry name" value="TIGR02444 family protein"/>
    <property type="match status" value="1"/>
</dbReference>
<dbReference type="Pfam" id="PF09523">
    <property type="entry name" value="DUF2390"/>
    <property type="match status" value="1"/>
</dbReference>
<dbReference type="eggNOG" id="COG5589">
    <property type="taxonomic scope" value="Bacteria"/>
</dbReference>
<accession>J2E7K9</accession>
<dbReference type="AlphaFoldDB" id="J2E7K9"/>
<dbReference type="RefSeq" id="WP_003177328.1">
    <property type="nucleotide sequence ID" value="NZ_CM001558.1"/>
</dbReference>
<name>J2E7K9_PSEFQ</name>